<dbReference type="EMBL" id="PFEF01000006">
    <property type="protein sequence ID" value="PJE64348.1"/>
    <property type="molecule type" value="Genomic_DNA"/>
</dbReference>
<reference evidence="3" key="1">
    <citation type="submission" date="2017-09" db="EMBL/GenBank/DDBJ databases">
        <title>Depth-based differentiation of microbial function through sediment-hosted aquifers and enrichment of novel symbionts in the deep terrestrial subsurface.</title>
        <authorList>
            <person name="Probst A.J."/>
            <person name="Ladd B."/>
            <person name="Jarett J.K."/>
            <person name="Geller-Mcgrath D.E."/>
            <person name="Sieber C.M.K."/>
            <person name="Emerson J.B."/>
            <person name="Anantharaman K."/>
            <person name="Thomas B.C."/>
            <person name="Malmstrom R."/>
            <person name="Stieglmeier M."/>
            <person name="Klingl A."/>
            <person name="Woyke T."/>
            <person name="Ryan C.M."/>
            <person name="Banfield J.F."/>
        </authorList>
    </citation>
    <scope>NUCLEOTIDE SEQUENCE [LARGE SCALE GENOMIC DNA]</scope>
</reference>
<evidence type="ECO:0000256" key="1">
    <source>
        <dbReference type="SAM" id="Phobius"/>
    </source>
</evidence>
<evidence type="ECO:0000313" key="2">
    <source>
        <dbReference type="EMBL" id="PJE64348.1"/>
    </source>
</evidence>
<dbReference type="AlphaFoldDB" id="A0A2M8KWN8"/>
<dbReference type="Proteomes" id="UP000229098">
    <property type="component" value="Unassembled WGS sequence"/>
</dbReference>
<keyword evidence="1" id="KW-1133">Transmembrane helix</keyword>
<keyword evidence="1" id="KW-0812">Transmembrane</keyword>
<gene>
    <name evidence="2" type="ORF">COU90_02760</name>
</gene>
<protein>
    <submittedName>
        <fullName evidence="2">Uncharacterized protein</fullName>
    </submittedName>
</protein>
<name>A0A2M8KWN8_9BACT</name>
<feature type="transmembrane region" description="Helical" evidence="1">
    <location>
        <begin position="12"/>
        <end position="28"/>
    </location>
</feature>
<sequence length="122" mass="13762">MAKKSTTEGVGIGLAALAAAAAGAYFLYGKNGVKNRKKVKSWMFKMRAEVQDNIEKMQDVSKESYNRVVDETARHYSALKQVDRKELDQMVRELKGHWKSISSQVMKNIKTVKPAKKKTAKK</sequence>
<organism evidence="2 3">
    <name type="scientific">Candidatus Ryanbacteria bacterium CG10_big_fil_rev_8_21_14_0_10_43_42</name>
    <dbReference type="NCBI Taxonomy" id="1974864"/>
    <lineage>
        <taxon>Bacteria</taxon>
        <taxon>Candidatus Ryaniibacteriota</taxon>
    </lineage>
</organism>
<comment type="caution">
    <text evidence="2">The sequence shown here is derived from an EMBL/GenBank/DDBJ whole genome shotgun (WGS) entry which is preliminary data.</text>
</comment>
<evidence type="ECO:0000313" key="3">
    <source>
        <dbReference type="Proteomes" id="UP000229098"/>
    </source>
</evidence>
<proteinExistence type="predicted"/>
<accession>A0A2M8KWN8</accession>
<keyword evidence="1" id="KW-0472">Membrane</keyword>